<feature type="domain" description="DUF4132" evidence="1">
    <location>
        <begin position="310"/>
        <end position="485"/>
    </location>
</feature>
<evidence type="ECO:0000259" key="1">
    <source>
        <dbReference type="Pfam" id="PF13569"/>
    </source>
</evidence>
<dbReference type="GeneID" id="95501839"/>
<sequence>MHNATTTDGEAANRTADFLHLGSTFHTYYEGWSARVQAELAAGRSIPPAAVATLRRSALVSYAVADLSAALGQLDCPALNTGEPWADEATADGRWEPLLAHAVTATAARPTAKWEKTARALLAETAADPDELRRSVLRWFGLVGRPRTLELTDSWYEKQLDPHNANALRGLAWFLPLLPAHPDTPRALGVLVETCLRKVPGHGPLNPKVANAGVTALARAEGEAALAELARLASRVTFKGTLKIIEAALEARARDLGMSREEVEELAVPAFGLSGSAAAVGHGTFAFGESTALVEIRGSKAVLTWRTSAGKPVKSPPAAVRRDHADALRELKATVKDIDKTLSAQVERLDRQFLARRTWSFGPWRERFADHPLVGTLARRLIWTVAGIPALFDGGDMRDLAGDPVRARPDAEVGLWHPVGRDREEIAAWRERLEACGVTQPFKQAHREVYPLTDAERTTATYSNRFAGHVLRQHQFHALAAVRGWRNKLRLSVDDSLPPAVRELPQWGLRAEYWIEADDTGDHYGDTTGSGSYLRLRTDQVRFYPIDAPPNHAHCTGGAYTMLRRRGQHHVDPLPLAGIPELVLSEVMRDVDLFVGVASVGNDPTWADGGPQGRFRDYWTSYGFGELGASAETRRALLERLVPRLAVADRCTVEGRFLHVRGELHTYKIHLGSGNILMSPNDQYLCIVPKAEAAPDTGYLPYEGDRTLAVILSKALLLADDTSITDPTITSQIRG</sequence>
<dbReference type="RefSeq" id="WP_328740873.1">
    <property type="nucleotide sequence ID" value="NZ_CP108036.1"/>
</dbReference>
<dbReference type="EMBL" id="CP108036">
    <property type="protein sequence ID" value="WUN83673.1"/>
    <property type="molecule type" value="Genomic_DNA"/>
</dbReference>
<dbReference type="InterPro" id="IPR056639">
    <property type="entry name" value="DUF7737"/>
</dbReference>
<feature type="domain" description="DUF7737" evidence="2">
    <location>
        <begin position="631"/>
        <end position="733"/>
    </location>
</feature>
<protein>
    <submittedName>
        <fullName evidence="3">DUF4132 domain-containing protein</fullName>
    </submittedName>
</protein>
<keyword evidence="4" id="KW-1185">Reference proteome</keyword>
<evidence type="ECO:0000313" key="3">
    <source>
        <dbReference type="EMBL" id="WUN83673.1"/>
    </source>
</evidence>
<evidence type="ECO:0000313" key="4">
    <source>
        <dbReference type="Proteomes" id="UP001432312"/>
    </source>
</evidence>
<gene>
    <name evidence="3" type="ORF">OHA91_37335</name>
</gene>
<dbReference type="Proteomes" id="UP001432312">
    <property type="component" value="Chromosome"/>
</dbReference>
<dbReference type="Pfam" id="PF13569">
    <property type="entry name" value="DUF4132"/>
    <property type="match status" value="1"/>
</dbReference>
<proteinExistence type="predicted"/>
<dbReference type="InterPro" id="IPR025406">
    <property type="entry name" value="DUF4132"/>
</dbReference>
<dbReference type="Pfam" id="PF24879">
    <property type="entry name" value="DUF7737"/>
    <property type="match status" value="1"/>
</dbReference>
<accession>A0ABZ1QP08</accession>
<evidence type="ECO:0000259" key="2">
    <source>
        <dbReference type="Pfam" id="PF24879"/>
    </source>
</evidence>
<name>A0ABZ1QP08_9ACTN</name>
<reference evidence="3" key="1">
    <citation type="submission" date="2022-10" db="EMBL/GenBank/DDBJ databases">
        <title>The complete genomes of actinobacterial strains from the NBC collection.</title>
        <authorList>
            <person name="Joergensen T.S."/>
            <person name="Alvarez Arevalo M."/>
            <person name="Sterndorff E.B."/>
            <person name="Faurdal D."/>
            <person name="Vuksanovic O."/>
            <person name="Mourched A.-S."/>
            <person name="Charusanti P."/>
            <person name="Shaw S."/>
            <person name="Blin K."/>
            <person name="Weber T."/>
        </authorList>
    </citation>
    <scope>NUCLEOTIDE SEQUENCE</scope>
    <source>
        <strain evidence="3">NBC_00303</strain>
    </source>
</reference>
<organism evidence="3 4">
    <name type="scientific">Streptomyces erythrochromogenes</name>
    <dbReference type="NCBI Taxonomy" id="285574"/>
    <lineage>
        <taxon>Bacteria</taxon>
        <taxon>Bacillati</taxon>
        <taxon>Actinomycetota</taxon>
        <taxon>Actinomycetes</taxon>
        <taxon>Kitasatosporales</taxon>
        <taxon>Streptomycetaceae</taxon>
        <taxon>Streptomyces</taxon>
    </lineage>
</organism>